<dbReference type="KEGG" id="apre:CNX65_33975"/>
<evidence type="ECO:0000313" key="4">
    <source>
        <dbReference type="Proteomes" id="UP000218505"/>
    </source>
</evidence>
<name>A0A290ZFB5_9PSEU</name>
<dbReference type="RefSeq" id="WP_096497352.1">
    <property type="nucleotide sequence ID" value="NZ_CP023445.1"/>
</dbReference>
<dbReference type="EMBL" id="CP023445">
    <property type="protein sequence ID" value="ATE57701.1"/>
    <property type="molecule type" value="Genomic_DNA"/>
</dbReference>
<evidence type="ECO:0008006" key="5">
    <source>
        <dbReference type="Google" id="ProtNLM"/>
    </source>
</evidence>
<organism evidence="3 4">
    <name type="scientific">Actinosynnema pretiosum</name>
    <dbReference type="NCBI Taxonomy" id="42197"/>
    <lineage>
        <taxon>Bacteria</taxon>
        <taxon>Bacillati</taxon>
        <taxon>Actinomycetota</taxon>
        <taxon>Actinomycetes</taxon>
        <taxon>Pseudonocardiales</taxon>
        <taxon>Pseudonocardiaceae</taxon>
        <taxon>Actinosynnema</taxon>
    </lineage>
</organism>
<keyword evidence="4" id="KW-1185">Reference proteome</keyword>
<dbReference type="Gene3D" id="2.160.20.80">
    <property type="entry name" value="E3 ubiquitin-protein ligase SopA"/>
    <property type="match status" value="1"/>
</dbReference>
<keyword evidence="2" id="KW-0472">Membrane</keyword>
<dbReference type="Proteomes" id="UP000218505">
    <property type="component" value="Chromosome"/>
</dbReference>
<dbReference type="AlphaFoldDB" id="A0A290ZFB5"/>
<sequence length="327" mass="35044">MRRVNKGLVAAIVLSVVATVGAAVGLVLLDPGQPKGEAIKTGGLVGASVVALYALWLNDRRRRVDEAKHELESDKVADERFARAVELLGHDADQVRVGALHALAGLARATPRYRQTVLDVLCAYLRRPFSHPAYEENPDDPARWGAARGTDEQELERTVRLTAQGLITDLLPWGLDDPEQRFNLNLSGANVEYLRLEGRRVGRCVMRRTRFHGVSRFAGASFSKPALFSGAAFLGRVELRDCDFAGGLSLQEAEFRAGVDARGARVGQFAHLADAPPPELRGGLRVVGEVSLRGGPRAGWNLEGDVPAGDDAPGQGDVPGKGPASPA</sequence>
<gene>
    <name evidence="3" type="ORF">CNX65_33975</name>
</gene>
<keyword evidence="2" id="KW-1133">Transmembrane helix</keyword>
<reference evidence="3" key="1">
    <citation type="submission" date="2017-09" db="EMBL/GenBank/DDBJ databases">
        <title>Complete Genome Sequence of ansamitocin-producing Bacterium Actinosynnema pretiosum X47.</title>
        <authorList>
            <person name="Cao G."/>
            <person name="Zong G."/>
            <person name="Zhong C."/>
            <person name="Fu J."/>
        </authorList>
    </citation>
    <scope>NUCLEOTIDE SEQUENCE [LARGE SCALE GENOMIC DNA]</scope>
    <source>
        <strain evidence="3">X47</strain>
    </source>
</reference>
<dbReference type="InterPro" id="IPR001646">
    <property type="entry name" value="5peptide_repeat"/>
</dbReference>
<dbReference type="Pfam" id="PF13576">
    <property type="entry name" value="Pentapeptide_3"/>
    <property type="match status" value="1"/>
</dbReference>
<protein>
    <recommendedName>
        <fullName evidence="5">Pentapeptide repeat-containing protein</fullName>
    </recommendedName>
</protein>
<feature type="region of interest" description="Disordered" evidence="1">
    <location>
        <begin position="298"/>
        <end position="327"/>
    </location>
</feature>
<evidence type="ECO:0000256" key="2">
    <source>
        <dbReference type="SAM" id="Phobius"/>
    </source>
</evidence>
<evidence type="ECO:0000256" key="1">
    <source>
        <dbReference type="SAM" id="MobiDB-lite"/>
    </source>
</evidence>
<feature type="transmembrane region" description="Helical" evidence="2">
    <location>
        <begin position="38"/>
        <end position="58"/>
    </location>
</feature>
<evidence type="ECO:0000313" key="3">
    <source>
        <dbReference type="EMBL" id="ATE57701.1"/>
    </source>
</evidence>
<accession>A0A290ZFB5</accession>
<keyword evidence="2" id="KW-0812">Transmembrane</keyword>
<proteinExistence type="predicted"/>